<dbReference type="Pfam" id="PF09424">
    <property type="entry name" value="YqeY"/>
    <property type="match status" value="1"/>
</dbReference>
<accession>A0A2Z4Y351</accession>
<dbReference type="Gene3D" id="1.10.10.410">
    <property type="match status" value="1"/>
</dbReference>
<proteinExistence type="predicted"/>
<dbReference type="AlphaFoldDB" id="A0A2Z4Y351"/>
<dbReference type="KEGG" id="schv:BRCON_0118"/>
<dbReference type="InterPro" id="IPR019004">
    <property type="entry name" value="YqeY/Aim41"/>
</dbReference>
<evidence type="ECO:0000313" key="1">
    <source>
        <dbReference type="EMBL" id="AXA34895.1"/>
    </source>
</evidence>
<organism evidence="1 2">
    <name type="scientific">Sumerlaea chitinivorans</name>
    <dbReference type="NCBI Taxonomy" id="2250252"/>
    <lineage>
        <taxon>Bacteria</taxon>
        <taxon>Candidatus Sumerlaeota</taxon>
        <taxon>Candidatus Sumerlaeia</taxon>
        <taxon>Candidatus Sumerlaeales</taxon>
        <taxon>Candidatus Sumerlaeaceae</taxon>
        <taxon>Candidatus Sumerlaea</taxon>
    </lineage>
</organism>
<sequence length="141" mass="15928">MDIKTQIQKDRIEALKLGQTQRKATLDYILGEIQKKEKDPNAKGDVAVAVIKAYIKSLREFIDAHRSERPEVCRQYEEEIELLTNYLPRQLSEAELRAEIEALRASGVEKKGLIIKALKEKHGAAVDGKLASEILDSMGIR</sequence>
<dbReference type="EMBL" id="CP030759">
    <property type="protein sequence ID" value="AXA34895.1"/>
    <property type="molecule type" value="Genomic_DNA"/>
</dbReference>
<dbReference type="InterPro" id="IPR042184">
    <property type="entry name" value="YqeY/Aim41_N"/>
</dbReference>
<gene>
    <name evidence="1" type="ORF">BRCON_0118</name>
</gene>
<dbReference type="Proteomes" id="UP000262583">
    <property type="component" value="Chromosome"/>
</dbReference>
<protein>
    <submittedName>
        <fullName evidence="1">Transamidase GatB domain protein</fullName>
    </submittedName>
</protein>
<dbReference type="GO" id="GO:0016884">
    <property type="term" value="F:carbon-nitrogen ligase activity, with glutamine as amido-N-donor"/>
    <property type="evidence" value="ECO:0007669"/>
    <property type="project" value="InterPro"/>
</dbReference>
<dbReference type="SUPFAM" id="SSF89095">
    <property type="entry name" value="GatB/YqeY motif"/>
    <property type="match status" value="1"/>
</dbReference>
<evidence type="ECO:0000313" key="2">
    <source>
        <dbReference type="Proteomes" id="UP000262583"/>
    </source>
</evidence>
<name>A0A2Z4Y351_SUMC1</name>
<reference evidence="1 2" key="1">
    <citation type="submission" date="2018-05" db="EMBL/GenBank/DDBJ databases">
        <title>A metagenomic window into the 2 km-deep terrestrial subsurface aquifer revealed taxonomically and functionally diverse microbial community comprising novel uncultured bacterial lineages.</title>
        <authorList>
            <person name="Kadnikov V.V."/>
            <person name="Mardanov A.V."/>
            <person name="Beletsky A.V."/>
            <person name="Banks D."/>
            <person name="Pimenov N.V."/>
            <person name="Frank Y.A."/>
            <person name="Karnachuk O.V."/>
            <person name="Ravin N.V."/>
        </authorList>
    </citation>
    <scope>NUCLEOTIDE SEQUENCE [LARGE SCALE GENOMIC DNA]</scope>
    <source>
        <strain evidence="1">BY</strain>
    </source>
</reference>
<dbReference type="PANTHER" id="PTHR28055">
    <property type="entry name" value="ALTERED INHERITANCE OF MITOCHONDRIA PROTEIN 41, MITOCHONDRIAL"/>
    <property type="match status" value="1"/>
</dbReference>
<dbReference type="PANTHER" id="PTHR28055:SF1">
    <property type="entry name" value="ALTERED INHERITANCE OF MITOCHONDRIA PROTEIN 41, MITOCHONDRIAL"/>
    <property type="match status" value="1"/>
</dbReference>
<dbReference type="Gene3D" id="1.10.1510.10">
    <property type="entry name" value="Uncharacterised protein YqeY/AIM41 PF09424, N-terminal domain"/>
    <property type="match status" value="1"/>
</dbReference>
<dbReference type="InterPro" id="IPR023168">
    <property type="entry name" value="GatB_Yqey_C_2"/>
</dbReference>
<dbReference type="InterPro" id="IPR003789">
    <property type="entry name" value="Asn/Gln_tRNA_amidoTrase-B-like"/>
</dbReference>